<dbReference type="AlphaFoldDB" id="A0A9P5T5X3"/>
<keyword evidence="2" id="KW-1185">Reference proteome</keyword>
<feature type="non-terminal residue" evidence="1">
    <location>
        <position position="1"/>
    </location>
</feature>
<proteinExistence type="predicted"/>
<sequence length="99" mass="10847">LLLVQEDKRYLEPVDPVPQLIAEAIAAVKSYNRTRDLLSFGPLEVKVMAGIAMTGTSPTFFKIPVTLELIDAFHRGGYPATPMSLVVPMNKPVMPLPLV</sequence>
<dbReference type="EMBL" id="WHVB01000014">
    <property type="protein sequence ID" value="KAF8476588.1"/>
    <property type="molecule type" value="Genomic_DNA"/>
</dbReference>
<gene>
    <name evidence="1" type="ORF">DFH94DRAFT_634763</name>
</gene>
<organism evidence="1 2">
    <name type="scientific">Russula ochroleuca</name>
    <dbReference type="NCBI Taxonomy" id="152965"/>
    <lineage>
        <taxon>Eukaryota</taxon>
        <taxon>Fungi</taxon>
        <taxon>Dikarya</taxon>
        <taxon>Basidiomycota</taxon>
        <taxon>Agaricomycotina</taxon>
        <taxon>Agaricomycetes</taxon>
        <taxon>Russulales</taxon>
        <taxon>Russulaceae</taxon>
        <taxon>Russula</taxon>
    </lineage>
</organism>
<evidence type="ECO:0000313" key="1">
    <source>
        <dbReference type="EMBL" id="KAF8476588.1"/>
    </source>
</evidence>
<name>A0A9P5T5X3_9AGAM</name>
<evidence type="ECO:0000313" key="2">
    <source>
        <dbReference type="Proteomes" id="UP000759537"/>
    </source>
</evidence>
<dbReference type="Proteomes" id="UP000759537">
    <property type="component" value="Unassembled WGS sequence"/>
</dbReference>
<dbReference type="OrthoDB" id="3213671at2759"/>
<comment type="caution">
    <text evidence="1">The sequence shown here is derived from an EMBL/GenBank/DDBJ whole genome shotgun (WGS) entry which is preliminary data.</text>
</comment>
<reference evidence="1" key="2">
    <citation type="journal article" date="2020" name="Nat. Commun.">
        <title>Large-scale genome sequencing of mycorrhizal fungi provides insights into the early evolution of symbiotic traits.</title>
        <authorList>
            <person name="Miyauchi S."/>
            <person name="Kiss E."/>
            <person name="Kuo A."/>
            <person name="Drula E."/>
            <person name="Kohler A."/>
            <person name="Sanchez-Garcia M."/>
            <person name="Morin E."/>
            <person name="Andreopoulos B."/>
            <person name="Barry K.W."/>
            <person name="Bonito G."/>
            <person name="Buee M."/>
            <person name="Carver A."/>
            <person name="Chen C."/>
            <person name="Cichocki N."/>
            <person name="Clum A."/>
            <person name="Culley D."/>
            <person name="Crous P.W."/>
            <person name="Fauchery L."/>
            <person name="Girlanda M."/>
            <person name="Hayes R.D."/>
            <person name="Keri Z."/>
            <person name="LaButti K."/>
            <person name="Lipzen A."/>
            <person name="Lombard V."/>
            <person name="Magnuson J."/>
            <person name="Maillard F."/>
            <person name="Murat C."/>
            <person name="Nolan M."/>
            <person name="Ohm R.A."/>
            <person name="Pangilinan J."/>
            <person name="Pereira M.F."/>
            <person name="Perotto S."/>
            <person name="Peter M."/>
            <person name="Pfister S."/>
            <person name="Riley R."/>
            <person name="Sitrit Y."/>
            <person name="Stielow J.B."/>
            <person name="Szollosi G."/>
            <person name="Zifcakova L."/>
            <person name="Stursova M."/>
            <person name="Spatafora J.W."/>
            <person name="Tedersoo L."/>
            <person name="Vaario L.M."/>
            <person name="Yamada A."/>
            <person name="Yan M."/>
            <person name="Wang P."/>
            <person name="Xu J."/>
            <person name="Bruns T."/>
            <person name="Baldrian P."/>
            <person name="Vilgalys R."/>
            <person name="Dunand C."/>
            <person name="Henrissat B."/>
            <person name="Grigoriev I.V."/>
            <person name="Hibbett D."/>
            <person name="Nagy L.G."/>
            <person name="Martin F.M."/>
        </authorList>
    </citation>
    <scope>NUCLEOTIDE SEQUENCE</scope>
    <source>
        <strain evidence="1">Prilba</strain>
    </source>
</reference>
<reference evidence="1" key="1">
    <citation type="submission" date="2019-10" db="EMBL/GenBank/DDBJ databases">
        <authorList>
            <consortium name="DOE Joint Genome Institute"/>
            <person name="Kuo A."/>
            <person name="Miyauchi S."/>
            <person name="Kiss E."/>
            <person name="Drula E."/>
            <person name="Kohler A."/>
            <person name="Sanchez-Garcia M."/>
            <person name="Andreopoulos B."/>
            <person name="Barry K.W."/>
            <person name="Bonito G."/>
            <person name="Buee M."/>
            <person name="Carver A."/>
            <person name="Chen C."/>
            <person name="Cichocki N."/>
            <person name="Clum A."/>
            <person name="Culley D."/>
            <person name="Crous P.W."/>
            <person name="Fauchery L."/>
            <person name="Girlanda M."/>
            <person name="Hayes R."/>
            <person name="Keri Z."/>
            <person name="LaButti K."/>
            <person name="Lipzen A."/>
            <person name="Lombard V."/>
            <person name="Magnuson J."/>
            <person name="Maillard F."/>
            <person name="Morin E."/>
            <person name="Murat C."/>
            <person name="Nolan M."/>
            <person name="Ohm R."/>
            <person name="Pangilinan J."/>
            <person name="Pereira M."/>
            <person name="Perotto S."/>
            <person name="Peter M."/>
            <person name="Riley R."/>
            <person name="Sitrit Y."/>
            <person name="Stielow B."/>
            <person name="Szollosi G."/>
            <person name="Zifcakova L."/>
            <person name="Stursova M."/>
            <person name="Spatafora J.W."/>
            <person name="Tedersoo L."/>
            <person name="Vaario L.-M."/>
            <person name="Yamada A."/>
            <person name="Yan M."/>
            <person name="Wang P."/>
            <person name="Xu J."/>
            <person name="Bruns T."/>
            <person name="Baldrian P."/>
            <person name="Vilgalys R."/>
            <person name="Henrissat B."/>
            <person name="Grigoriev I.V."/>
            <person name="Hibbett D."/>
            <person name="Nagy L.G."/>
            <person name="Martin F.M."/>
        </authorList>
    </citation>
    <scope>NUCLEOTIDE SEQUENCE</scope>
    <source>
        <strain evidence="1">Prilba</strain>
    </source>
</reference>
<protein>
    <submittedName>
        <fullName evidence="1">Uncharacterized protein</fullName>
    </submittedName>
</protein>
<accession>A0A9P5T5X3</accession>